<reference evidence="3 4" key="1">
    <citation type="submission" date="2020-08" db="EMBL/GenBank/DDBJ databases">
        <title>Genomic Encyclopedia of Type Strains, Phase III (KMG-III): the genomes of soil and plant-associated and newly described type strains.</title>
        <authorList>
            <person name="Whitman W."/>
        </authorList>
    </citation>
    <scope>NUCLEOTIDE SEQUENCE [LARGE SCALE GENOMIC DNA]</scope>
    <source>
        <strain evidence="3 4">CECT 3273</strain>
    </source>
</reference>
<organism evidence="3 4">
    <name type="scientific">Streptomyces griseomycini</name>
    <dbReference type="NCBI Taxonomy" id="66895"/>
    <lineage>
        <taxon>Bacteria</taxon>
        <taxon>Bacillati</taxon>
        <taxon>Actinomycetota</taxon>
        <taxon>Actinomycetes</taxon>
        <taxon>Kitasatosporales</taxon>
        <taxon>Streptomycetaceae</taxon>
        <taxon>Streptomyces</taxon>
    </lineage>
</organism>
<protein>
    <submittedName>
        <fullName evidence="3">Uncharacterized protein</fullName>
    </submittedName>
</protein>
<feature type="compositionally biased region" description="Polar residues" evidence="1">
    <location>
        <begin position="95"/>
        <end position="113"/>
    </location>
</feature>
<dbReference type="RefSeq" id="WP_308439538.1">
    <property type="nucleotide sequence ID" value="NZ_BMTK01000058.1"/>
</dbReference>
<evidence type="ECO:0000313" key="3">
    <source>
        <dbReference type="EMBL" id="MBB4903679.1"/>
    </source>
</evidence>
<keyword evidence="2" id="KW-1133">Transmembrane helix</keyword>
<sequence length="113" mass="11164">MKYTVILAAVVGIVSTPLVWLLDGPDTGQMVGAVVQAATGVAALVWAVMRQPQTVSEQSAVDTGDARAVGGGDANTGNRRPGATGGGSTRAERTGNATANGPGSKANTGIDNS</sequence>
<evidence type="ECO:0000313" key="4">
    <source>
        <dbReference type="Proteomes" id="UP000579523"/>
    </source>
</evidence>
<proteinExistence type="predicted"/>
<evidence type="ECO:0000256" key="1">
    <source>
        <dbReference type="SAM" id="MobiDB-lite"/>
    </source>
</evidence>
<evidence type="ECO:0000256" key="2">
    <source>
        <dbReference type="SAM" id="Phobius"/>
    </source>
</evidence>
<name>A0A7W7PYM5_9ACTN</name>
<accession>A0A7W7PYM5</accession>
<keyword evidence="2" id="KW-0472">Membrane</keyword>
<keyword evidence="2" id="KW-0812">Transmembrane</keyword>
<dbReference type="EMBL" id="JACHJI010000037">
    <property type="protein sequence ID" value="MBB4903679.1"/>
    <property type="molecule type" value="Genomic_DNA"/>
</dbReference>
<dbReference type="Proteomes" id="UP000579523">
    <property type="component" value="Unassembled WGS sequence"/>
</dbReference>
<gene>
    <name evidence="3" type="ORF">FHS37_007776</name>
</gene>
<feature type="transmembrane region" description="Helical" evidence="2">
    <location>
        <begin position="31"/>
        <end position="49"/>
    </location>
</feature>
<comment type="caution">
    <text evidence="3">The sequence shown here is derived from an EMBL/GenBank/DDBJ whole genome shotgun (WGS) entry which is preliminary data.</text>
</comment>
<feature type="region of interest" description="Disordered" evidence="1">
    <location>
        <begin position="54"/>
        <end position="113"/>
    </location>
</feature>
<dbReference type="AlphaFoldDB" id="A0A7W7PYM5"/>
<keyword evidence="4" id="KW-1185">Reference proteome</keyword>